<sequence length="380" mass="41751">MYSPILSIVCVFQNPSYPKIANSHAESYLRFSKDKFSHRKKQRKDAKICDESTNFAVVFPIHVISRKMYKDKNLTGHLCMFAACAAWGLMSPLGKDAMAHGISGLALVSFRAVGAALCFWLTSLLGRHKEDVAPRDLLMFFFAGMLAIVFNQCCFTIGLSLTSPVNASIVTTTLPIVTMILAALFLKEPVTNKKVLGIFCGAIGALLLILGNGHAAQKGNGNLTGDLLCLTAQCSFAVYLTIFKKLIQKYTVVTCMKWMFTYATIVILPFTYKDLAILPWAEIPATTWFETAFVVFVATYLAYIMMMTGQKLLRPTIVSMYNYVQPIVACIVSVATGLGVFGWSQGAAVLLVFGGVWLVTQSKSRADLKTEHPSHTDPES</sequence>
<evidence type="ECO:0000256" key="3">
    <source>
        <dbReference type="ARBA" id="ARBA00022692"/>
    </source>
</evidence>
<evidence type="ECO:0000256" key="4">
    <source>
        <dbReference type="ARBA" id="ARBA00022989"/>
    </source>
</evidence>
<protein>
    <submittedName>
        <fullName evidence="8">Putative membrane protein</fullName>
    </submittedName>
</protein>
<feature type="transmembrane region" description="Helical" evidence="6">
    <location>
        <begin position="341"/>
        <end position="359"/>
    </location>
</feature>
<feature type="transmembrane region" description="Helical" evidence="6">
    <location>
        <begin position="318"/>
        <end position="335"/>
    </location>
</feature>
<keyword evidence="9" id="KW-1185">Reference proteome</keyword>
<dbReference type="EMBL" id="AFFY01000054">
    <property type="protein sequence ID" value="EHG98861.1"/>
    <property type="molecule type" value="Genomic_DNA"/>
</dbReference>
<feature type="transmembrane region" description="Helical" evidence="6">
    <location>
        <begin position="250"/>
        <end position="268"/>
    </location>
</feature>
<keyword evidence="4 6" id="KW-1133">Transmembrane helix</keyword>
<feature type="transmembrane region" description="Helical" evidence="6">
    <location>
        <begin position="102"/>
        <end position="125"/>
    </location>
</feature>
<name>G5SV60_9BACT</name>
<dbReference type="InterPro" id="IPR050638">
    <property type="entry name" value="AA-Vitamin_Transporters"/>
</dbReference>
<feature type="transmembrane region" description="Helical" evidence="6">
    <location>
        <begin position="74"/>
        <end position="90"/>
    </location>
</feature>
<evidence type="ECO:0000313" key="9">
    <source>
        <dbReference type="Proteomes" id="UP000003598"/>
    </source>
</evidence>
<organism evidence="8 9">
    <name type="scientific">Paraprevotella clara YIT 11840</name>
    <dbReference type="NCBI Taxonomy" id="762968"/>
    <lineage>
        <taxon>Bacteria</taxon>
        <taxon>Pseudomonadati</taxon>
        <taxon>Bacteroidota</taxon>
        <taxon>Bacteroidia</taxon>
        <taxon>Bacteroidales</taxon>
        <taxon>Prevotellaceae</taxon>
        <taxon>Paraprevotella</taxon>
    </lineage>
</organism>
<dbReference type="PATRIC" id="fig|762968.3.peg.2985"/>
<feature type="transmembrane region" description="Helical" evidence="6">
    <location>
        <begin position="137"/>
        <end position="161"/>
    </location>
</feature>
<dbReference type="PANTHER" id="PTHR32322:SF18">
    <property type="entry name" value="S-ADENOSYLMETHIONINE_S-ADENOSYLHOMOCYSTEINE TRANSPORTER"/>
    <property type="match status" value="1"/>
</dbReference>
<evidence type="ECO:0000259" key="7">
    <source>
        <dbReference type="Pfam" id="PF00892"/>
    </source>
</evidence>
<comment type="subcellular location">
    <subcellularLocation>
        <location evidence="1">Cell membrane</location>
        <topology evidence="1">Multi-pass membrane protein</topology>
    </subcellularLocation>
</comment>
<evidence type="ECO:0000256" key="1">
    <source>
        <dbReference type="ARBA" id="ARBA00004651"/>
    </source>
</evidence>
<dbReference type="Proteomes" id="UP000003598">
    <property type="component" value="Unassembled WGS sequence"/>
</dbReference>
<dbReference type="InterPro" id="IPR000620">
    <property type="entry name" value="EamA_dom"/>
</dbReference>
<keyword evidence="5 6" id="KW-0472">Membrane</keyword>
<dbReference type="HOGENOM" id="CLU_033863_4_5_10"/>
<dbReference type="eggNOG" id="COG0697">
    <property type="taxonomic scope" value="Bacteria"/>
</dbReference>
<dbReference type="Pfam" id="PF00892">
    <property type="entry name" value="EamA"/>
    <property type="match status" value="2"/>
</dbReference>
<dbReference type="InterPro" id="IPR037185">
    <property type="entry name" value="EmrE-like"/>
</dbReference>
<feature type="transmembrane region" description="Helical" evidence="6">
    <location>
        <begin position="195"/>
        <end position="211"/>
    </location>
</feature>
<feature type="transmembrane region" description="Helical" evidence="6">
    <location>
        <begin position="288"/>
        <end position="306"/>
    </location>
</feature>
<keyword evidence="2" id="KW-1003">Cell membrane</keyword>
<dbReference type="PANTHER" id="PTHR32322">
    <property type="entry name" value="INNER MEMBRANE TRANSPORTER"/>
    <property type="match status" value="1"/>
</dbReference>
<feature type="transmembrane region" description="Helical" evidence="6">
    <location>
        <begin position="167"/>
        <end position="186"/>
    </location>
</feature>
<comment type="caution">
    <text evidence="8">The sequence shown here is derived from an EMBL/GenBank/DDBJ whole genome shotgun (WGS) entry which is preliminary data.</text>
</comment>
<feature type="domain" description="EamA" evidence="7">
    <location>
        <begin position="224"/>
        <end position="360"/>
    </location>
</feature>
<evidence type="ECO:0000256" key="5">
    <source>
        <dbReference type="ARBA" id="ARBA00023136"/>
    </source>
</evidence>
<accession>G5SV60</accession>
<evidence type="ECO:0000256" key="2">
    <source>
        <dbReference type="ARBA" id="ARBA00022475"/>
    </source>
</evidence>
<feature type="transmembrane region" description="Helical" evidence="6">
    <location>
        <begin position="223"/>
        <end position="243"/>
    </location>
</feature>
<proteinExistence type="predicted"/>
<feature type="domain" description="EamA" evidence="7">
    <location>
        <begin position="75"/>
        <end position="209"/>
    </location>
</feature>
<keyword evidence="3 6" id="KW-0812">Transmembrane</keyword>
<dbReference type="SUPFAM" id="SSF103481">
    <property type="entry name" value="Multidrug resistance efflux transporter EmrE"/>
    <property type="match status" value="2"/>
</dbReference>
<dbReference type="STRING" id="762968.HMPREF9441_03380"/>
<reference evidence="8 9" key="1">
    <citation type="submission" date="2011-03" db="EMBL/GenBank/DDBJ databases">
        <authorList>
            <person name="Weinstock G."/>
            <person name="Sodergren E."/>
            <person name="Clifton S."/>
            <person name="Fulton L."/>
            <person name="Fulton B."/>
            <person name="Courtney L."/>
            <person name="Fronick C."/>
            <person name="Harrison M."/>
            <person name="Strong C."/>
            <person name="Farmer C."/>
            <person name="Delahaunty K."/>
            <person name="Markovic C."/>
            <person name="Hall O."/>
            <person name="Minx P."/>
            <person name="Tomlinson C."/>
            <person name="Mitreva M."/>
            <person name="Hou S."/>
            <person name="Chen J."/>
            <person name="Wollam A."/>
            <person name="Pepin K.H."/>
            <person name="Johnson M."/>
            <person name="Bhonagiri V."/>
            <person name="Zhang X."/>
            <person name="Suruliraj S."/>
            <person name="Warren W."/>
            <person name="Chinwalla A."/>
            <person name="Mardis E.R."/>
            <person name="Wilson R.K."/>
        </authorList>
    </citation>
    <scope>NUCLEOTIDE SEQUENCE [LARGE SCALE GENOMIC DNA]</scope>
    <source>
        <strain evidence="8 9">YIT 11840</strain>
    </source>
</reference>
<evidence type="ECO:0000313" key="8">
    <source>
        <dbReference type="EMBL" id="EHG98861.1"/>
    </source>
</evidence>
<gene>
    <name evidence="8" type="ORF">HMPREF9441_03380</name>
</gene>
<evidence type="ECO:0000256" key="6">
    <source>
        <dbReference type="SAM" id="Phobius"/>
    </source>
</evidence>
<dbReference type="GO" id="GO:0005886">
    <property type="term" value="C:plasma membrane"/>
    <property type="evidence" value="ECO:0007669"/>
    <property type="project" value="UniProtKB-SubCell"/>
</dbReference>
<dbReference type="AlphaFoldDB" id="G5SV60"/>